<dbReference type="PANTHER" id="PTHR34452">
    <property type="entry name" value="MYOSIN HEAVY CHAIN-RELATED PROTEIN"/>
    <property type="match status" value="1"/>
</dbReference>
<dbReference type="AlphaFoldDB" id="A0AA39SMZ1"/>
<evidence type="ECO:0000256" key="2">
    <source>
        <dbReference type="SAM" id="MobiDB-lite"/>
    </source>
</evidence>
<dbReference type="PANTHER" id="PTHR34452:SF14">
    <property type="entry name" value="MYOSIN HEAVY CHAIN, MUSCLE"/>
    <property type="match status" value="1"/>
</dbReference>
<gene>
    <name evidence="3" type="ORF">LWI29_021669</name>
</gene>
<protein>
    <submittedName>
        <fullName evidence="3">Uncharacterized protein</fullName>
    </submittedName>
</protein>
<evidence type="ECO:0000313" key="4">
    <source>
        <dbReference type="Proteomes" id="UP001168877"/>
    </source>
</evidence>
<evidence type="ECO:0000313" key="3">
    <source>
        <dbReference type="EMBL" id="KAK0597082.1"/>
    </source>
</evidence>
<accession>A0AA39SMZ1</accession>
<dbReference type="EMBL" id="JAUESC010000004">
    <property type="protein sequence ID" value="KAK0597082.1"/>
    <property type="molecule type" value="Genomic_DNA"/>
</dbReference>
<feature type="region of interest" description="Disordered" evidence="2">
    <location>
        <begin position="1"/>
        <end position="26"/>
    </location>
</feature>
<name>A0AA39SMZ1_ACESA</name>
<organism evidence="3 4">
    <name type="scientific">Acer saccharum</name>
    <name type="common">Sugar maple</name>
    <dbReference type="NCBI Taxonomy" id="4024"/>
    <lineage>
        <taxon>Eukaryota</taxon>
        <taxon>Viridiplantae</taxon>
        <taxon>Streptophyta</taxon>
        <taxon>Embryophyta</taxon>
        <taxon>Tracheophyta</taxon>
        <taxon>Spermatophyta</taxon>
        <taxon>Magnoliopsida</taxon>
        <taxon>eudicotyledons</taxon>
        <taxon>Gunneridae</taxon>
        <taxon>Pentapetalae</taxon>
        <taxon>rosids</taxon>
        <taxon>malvids</taxon>
        <taxon>Sapindales</taxon>
        <taxon>Sapindaceae</taxon>
        <taxon>Hippocastanoideae</taxon>
        <taxon>Acereae</taxon>
        <taxon>Acer</taxon>
    </lineage>
</organism>
<keyword evidence="1" id="KW-0175">Coiled coil</keyword>
<feature type="coiled-coil region" evidence="1">
    <location>
        <begin position="121"/>
        <end position="162"/>
    </location>
</feature>
<feature type="compositionally biased region" description="Polar residues" evidence="2">
    <location>
        <begin position="9"/>
        <end position="26"/>
    </location>
</feature>
<comment type="caution">
    <text evidence="3">The sequence shown here is derived from an EMBL/GenBank/DDBJ whole genome shotgun (WGS) entry which is preliminary data.</text>
</comment>
<reference evidence="3" key="1">
    <citation type="journal article" date="2022" name="Plant J.">
        <title>Strategies of tolerance reflected in two North American maple genomes.</title>
        <authorList>
            <person name="McEvoy S.L."/>
            <person name="Sezen U.U."/>
            <person name="Trouern-Trend A."/>
            <person name="McMahon S.M."/>
            <person name="Schaberg P.G."/>
            <person name="Yang J."/>
            <person name="Wegrzyn J.L."/>
            <person name="Swenson N.G."/>
        </authorList>
    </citation>
    <scope>NUCLEOTIDE SEQUENCE</scope>
    <source>
        <strain evidence="3">NS2018</strain>
    </source>
</reference>
<reference evidence="3" key="2">
    <citation type="submission" date="2023-06" db="EMBL/GenBank/DDBJ databases">
        <authorList>
            <person name="Swenson N.G."/>
            <person name="Wegrzyn J.L."/>
            <person name="Mcevoy S.L."/>
        </authorList>
    </citation>
    <scope>NUCLEOTIDE SEQUENCE</scope>
    <source>
        <strain evidence="3">NS2018</strain>
        <tissue evidence="3">Leaf</tissue>
    </source>
</reference>
<sequence length="179" mass="20303">MTSFERSEVNVSTGSGNNEIENVEPNSASCGFKQKRKTSIAWNYLTKEHLKLNEVALETSANSGSVRGKNLSIKTEEQESTIEQVKIAPVHGYKHTNRKEETCPEKKLNIPTSHASDAGNLTELLSEVTFLKEKNRRMETELKEMQERYSEISLKFAEVEGERQKLVMTVRNLKNGKKN</sequence>
<evidence type="ECO:0000256" key="1">
    <source>
        <dbReference type="SAM" id="Coils"/>
    </source>
</evidence>
<proteinExistence type="predicted"/>
<keyword evidence="4" id="KW-1185">Reference proteome</keyword>
<dbReference type="Proteomes" id="UP001168877">
    <property type="component" value="Unassembled WGS sequence"/>
</dbReference>